<dbReference type="CDD" id="cd09864">
    <property type="entry name" value="PIN_Fcf1-like"/>
    <property type="match status" value="1"/>
</dbReference>
<organism evidence="7 8">
    <name type="scientific">Endocarpon pusillum</name>
    <dbReference type="NCBI Taxonomy" id="364733"/>
    <lineage>
        <taxon>Eukaryota</taxon>
        <taxon>Fungi</taxon>
        <taxon>Dikarya</taxon>
        <taxon>Ascomycota</taxon>
        <taxon>Pezizomycotina</taxon>
        <taxon>Eurotiomycetes</taxon>
        <taxon>Chaetothyriomycetidae</taxon>
        <taxon>Verrucariales</taxon>
        <taxon>Verrucariaceae</taxon>
        <taxon>Endocarpon</taxon>
    </lineage>
</organism>
<evidence type="ECO:0000313" key="7">
    <source>
        <dbReference type="EMBL" id="KAF7513068.1"/>
    </source>
</evidence>
<feature type="domain" description="PIN" evidence="6">
    <location>
        <begin position="65"/>
        <end position="164"/>
    </location>
</feature>
<evidence type="ECO:0000256" key="4">
    <source>
        <dbReference type="ARBA" id="ARBA00023242"/>
    </source>
</evidence>
<dbReference type="Pfam" id="PF04900">
    <property type="entry name" value="Fcf1"/>
    <property type="match status" value="1"/>
</dbReference>
<comment type="similarity">
    <text evidence="5">Belongs to the UTP23/FCF1 family. FCF1 subfamily.</text>
</comment>
<proteinExistence type="inferred from homology"/>
<comment type="subcellular location">
    <subcellularLocation>
        <location evidence="1">Nucleus</location>
        <location evidence="1">Nucleolus</location>
    </subcellularLocation>
</comment>
<dbReference type="Gene3D" id="3.40.50.1010">
    <property type="entry name" value="5'-nuclease"/>
    <property type="match status" value="1"/>
</dbReference>
<reference evidence="7" key="1">
    <citation type="submission" date="2020-02" db="EMBL/GenBank/DDBJ databases">
        <authorList>
            <person name="Palmer J.M."/>
        </authorList>
    </citation>
    <scope>NUCLEOTIDE SEQUENCE</scope>
    <source>
        <strain evidence="7">EPUS1.4</strain>
        <tissue evidence="7">Thallus</tissue>
    </source>
</reference>
<keyword evidence="8" id="KW-1185">Reference proteome</keyword>
<dbReference type="FunFam" id="3.40.50.1010:FF:000039">
    <property type="entry name" value="rRNA-processing protein FCF1 family protein"/>
    <property type="match status" value="1"/>
</dbReference>
<accession>A0A8H7APT0</accession>
<name>A0A8H7APT0_9EURO</name>
<dbReference type="GO" id="GO:0006364">
    <property type="term" value="P:rRNA processing"/>
    <property type="evidence" value="ECO:0007669"/>
    <property type="project" value="UniProtKB-KW"/>
</dbReference>
<dbReference type="Proteomes" id="UP000606974">
    <property type="component" value="Unassembled WGS sequence"/>
</dbReference>
<dbReference type="EMBL" id="JAACFV010000008">
    <property type="protein sequence ID" value="KAF7513068.1"/>
    <property type="molecule type" value="Genomic_DNA"/>
</dbReference>
<dbReference type="GO" id="GO:0032040">
    <property type="term" value="C:small-subunit processome"/>
    <property type="evidence" value="ECO:0007669"/>
    <property type="project" value="InterPro"/>
</dbReference>
<evidence type="ECO:0000256" key="3">
    <source>
        <dbReference type="ARBA" id="ARBA00022552"/>
    </source>
</evidence>
<dbReference type="InterPro" id="IPR029060">
    <property type="entry name" value="PIN-like_dom_sf"/>
</dbReference>
<dbReference type="GO" id="GO:0004540">
    <property type="term" value="F:RNA nuclease activity"/>
    <property type="evidence" value="ECO:0007669"/>
    <property type="project" value="UniProtKB-ARBA"/>
</dbReference>
<dbReference type="SMART" id="SM00670">
    <property type="entry name" value="PINc"/>
    <property type="match status" value="1"/>
</dbReference>
<keyword evidence="3" id="KW-0698">rRNA processing</keyword>
<evidence type="ECO:0000256" key="1">
    <source>
        <dbReference type="ARBA" id="ARBA00004604"/>
    </source>
</evidence>
<dbReference type="InterPro" id="IPR002716">
    <property type="entry name" value="PIN_dom"/>
</dbReference>
<keyword evidence="2" id="KW-0690">Ribosome biogenesis</keyword>
<dbReference type="AlphaFoldDB" id="A0A8H7APT0"/>
<dbReference type="InterPro" id="IPR006984">
    <property type="entry name" value="Fcf1/UTP23"/>
</dbReference>
<sequence>MGRAKRTRKFAQVKRILGQHDSRLQAKLASKQSSRKVDEKSNVRHIPQAPSALFFQANQALGPPYHIILDTNFFSHTVRSKIDILPGLMDSLLAKCIPIVTECTIAELEKLGDKYRLALRLAKDERWERLKCSHSGTYADDCIVSTVMTHRCYLVGTNDKELRQRLRKIPGVPLIAVGRGKYVVERLPDTMG</sequence>
<gene>
    <name evidence="7" type="ORF">GJ744_011334</name>
</gene>
<dbReference type="OrthoDB" id="76105at2759"/>
<evidence type="ECO:0000259" key="6">
    <source>
        <dbReference type="SMART" id="SM00670"/>
    </source>
</evidence>
<protein>
    <recommendedName>
        <fullName evidence="6">PIN domain-containing protein</fullName>
    </recommendedName>
</protein>
<evidence type="ECO:0000256" key="5">
    <source>
        <dbReference type="ARBA" id="ARBA00024026"/>
    </source>
</evidence>
<dbReference type="SUPFAM" id="SSF88723">
    <property type="entry name" value="PIN domain-like"/>
    <property type="match status" value="1"/>
</dbReference>
<evidence type="ECO:0000313" key="8">
    <source>
        <dbReference type="Proteomes" id="UP000606974"/>
    </source>
</evidence>
<comment type="caution">
    <text evidence="7">The sequence shown here is derived from an EMBL/GenBank/DDBJ whole genome shotgun (WGS) entry which is preliminary data.</text>
</comment>
<dbReference type="PANTHER" id="PTHR12416">
    <property type="entry name" value="RRNA-PROCESSING PROTEIN UTP23 HOMOLOG"/>
    <property type="match status" value="1"/>
</dbReference>
<keyword evidence="4" id="KW-0539">Nucleus</keyword>
<evidence type="ECO:0000256" key="2">
    <source>
        <dbReference type="ARBA" id="ARBA00022517"/>
    </source>
</evidence>
<dbReference type="InterPro" id="IPR037503">
    <property type="entry name" value="Fcf1_PIN"/>
</dbReference>